<accession>A0ABD3BF80</accession>
<organism evidence="1 2">
    <name type="scientific">Castilleja foliolosa</name>
    <dbReference type="NCBI Taxonomy" id="1961234"/>
    <lineage>
        <taxon>Eukaryota</taxon>
        <taxon>Viridiplantae</taxon>
        <taxon>Streptophyta</taxon>
        <taxon>Embryophyta</taxon>
        <taxon>Tracheophyta</taxon>
        <taxon>Spermatophyta</taxon>
        <taxon>Magnoliopsida</taxon>
        <taxon>eudicotyledons</taxon>
        <taxon>Gunneridae</taxon>
        <taxon>Pentapetalae</taxon>
        <taxon>asterids</taxon>
        <taxon>lamiids</taxon>
        <taxon>Lamiales</taxon>
        <taxon>Orobanchaceae</taxon>
        <taxon>Pedicularideae</taxon>
        <taxon>Castillejinae</taxon>
        <taxon>Castilleja</taxon>
    </lineage>
</organism>
<keyword evidence="2" id="KW-1185">Reference proteome</keyword>
<name>A0ABD3BF80_9LAMI</name>
<proteinExistence type="predicted"/>
<comment type="caution">
    <text evidence="1">The sequence shown here is derived from an EMBL/GenBank/DDBJ whole genome shotgun (WGS) entry which is preliminary data.</text>
</comment>
<evidence type="ECO:0000313" key="1">
    <source>
        <dbReference type="EMBL" id="KAL3615721.1"/>
    </source>
</evidence>
<dbReference type="Proteomes" id="UP001632038">
    <property type="component" value="Unassembled WGS sequence"/>
</dbReference>
<evidence type="ECO:0000313" key="2">
    <source>
        <dbReference type="Proteomes" id="UP001632038"/>
    </source>
</evidence>
<protein>
    <submittedName>
        <fullName evidence="1">Uncharacterized protein</fullName>
    </submittedName>
</protein>
<reference evidence="2" key="1">
    <citation type="journal article" date="2024" name="IScience">
        <title>Strigolactones Initiate the Formation of Haustorium-like Structures in Castilleja.</title>
        <authorList>
            <person name="Buerger M."/>
            <person name="Peterson D."/>
            <person name="Chory J."/>
        </authorList>
    </citation>
    <scope>NUCLEOTIDE SEQUENCE [LARGE SCALE GENOMIC DNA]</scope>
</reference>
<sequence length="229" mass="24436">MFEELISKSLTQKRGETLFKLPFFLILNLSSENPVVDDGENPKLPSSTSFFPLLNLKPLPKNPLPFRRPPPSNTSSELYGLSLLVLSKDSLKNLNEENLGRATAYGPSRTAVGEGILVILPPLGSTAVVILQGGGSKMILPGPGMGKGMMSVQGRGLPGCSSHLNGTEAKVWSGGGGWSGEWIVAAGKGKNGNLSVEKLFCSVSSFSSTFFPILVRVKDFGYLKKVKII</sequence>
<dbReference type="AlphaFoldDB" id="A0ABD3BF80"/>
<gene>
    <name evidence="1" type="ORF">CASFOL_041382</name>
</gene>
<dbReference type="EMBL" id="JAVIJP010000100">
    <property type="protein sequence ID" value="KAL3615721.1"/>
    <property type="molecule type" value="Genomic_DNA"/>
</dbReference>